<name>A0A4R0RSE2_9APHY</name>
<dbReference type="EMBL" id="RWJN01000002">
    <property type="protein sequence ID" value="TCD71781.1"/>
    <property type="molecule type" value="Genomic_DNA"/>
</dbReference>
<organism evidence="1 2">
    <name type="scientific">Steccherinum ochraceum</name>
    <dbReference type="NCBI Taxonomy" id="92696"/>
    <lineage>
        <taxon>Eukaryota</taxon>
        <taxon>Fungi</taxon>
        <taxon>Dikarya</taxon>
        <taxon>Basidiomycota</taxon>
        <taxon>Agaricomycotina</taxon>
        <taxon>Agaricomycetes</taxon>
        <taxon>Polyporales</taxon>
        <taxon>Steccherinaceae</taxon>
        <taxon>Steccherinum</taxon>
    </lineage>
</organism>
<dbReference type="Proteomes" id="UP000292702">
    <property type="component" value="Unassembled WGS sequence"/>
</dbReference>
<protein>
    <submittedName>
        <fullName evidence="1">Uncharacterized protein</fullName>
    </submittedName>
</protein>
<dbReference type="OrthoDB" id="3159295at2759"/>
<proteinExistence type="predicted"/>
<reference evidence="1 2" key="1">
    <citation type="submission" date="2018-11" db="EMBL/GenBank/DDBJ databases">
        <title>Genome assembly of Steccherinum ochraceum LE-BIN_3174, the white-rot fungus of the Steccherinaceae family (The Residual Polyporoid clade, Polyporales, Basidiomycota).</title>
        <authorList>
            <person name="Fedorova T.V."/>
            <person name="Glazunova O.A."/>
            <person name="Landesman E.O."/>
            <person name="Moiseenko K.V."/>
            <person name="Psurtseva N.V."/>
            <person name="Savinova O.S."/>
            <person name="Shakhova N.V."/>
            <person name="Tyazhelova T.V."/>
            <person name="Vasina D.V."/>
        </authorList>
    </citation>
    <scope>NUCLEOTIDE SEQUENCE [LARGE SCALE GENOMIC DNA]</scope>
    <source>
        <strain evidence="1 2">LE-BIN_3174</strain>
    </source>
</reference>
<sequence>MSSEGLSTQRTFVKYLVKNLPSRLLHLKLSYLPRIDSVLLSTISAKLCKLKTLELNCTERLVDDCCWDCCEDASTCTIHSPIPDVYADVEDLSLAYATALTPLTQLEHLHLGIYLSELDIFYYHLYNCRTVTFQTILGPAVMGTSVLGGPDACDACRSLFAADVRATELYATGDVEDDGLGLETGGEDQG</sequence>
<gene>
    <name evidence="1" type="ORF">EIP91_003124</name>
</gene>
<evidence type="ECO:0000313" key="2">
    <source>
        <dbReference type="Proteomes" id="UP000292702"/>
    </source>
</evidence>
<keyword evidence="2" id="KW-1185">Reference proteome</keyword>
<accession>A0A4R0RSE2</accession>
<dbReference type="AlphaFoldDB" id="A0A4R0RSE2"/>
<evidence type="ECO:0000313" key="1">
    <source>
        <dbReference type="EMBL" id="TCD71781.1"/>
    </source>
</evidence>
<comment type="caution">
    <text evidence="1">The sequence shown here is derived from an EMBL/GenBank/DDBJ whole genome shotgun (WGS) entry which is preliminary data.</text>
</comment>